<dbReference type="RefSeq" id="WP_042532505.1">
    <property type="nucleotide sequence ID" value="NZ_CAXOIH010000005.1"/>
</dbReference>
<dbReference type="AlphaFoldDB" id="A0A0A1MUH5"/>
<evidence type="ECO:0000256" key="1">
    <source>
        <dbReference type="SAM" id="Phobius"/>
    </source>
</evidence>
<organism evidence="2 3">
    <name type="scientific">Oceanobacillus oncorhynchi</name>
    <dbReference type="NCBI Taxonomy" id="545501"/>
    <lineage>
        <taxon>Bacteria</taxon>
        <taxon>Bacillati</taxon>
        <taxon>Bacillota</taxon>
        <taxon>Bacilli</taxon>
        <taxon>Bacillales</taxon>
        <taxon>Bacillaceae</taxon>
        <taxon>Oceanobacillus</taxon>
    </lineage>
</organism>
<accession>A0A0A1MUH5</accession>
<proteinExistence type="predicted"/>
<protein>
    <recommendedName>
        <fullName evidence="4">DUF1700 domain-containing protein</fullName>
    </recommendedName>
</protein>
<dbReference type="EMBL" id="CDGG01000001">
    <property type="protein sequence ID" value="CEI82576.1"/>
    <property type="molecule type" value="Genomic_DNA"/>
</dbReference>
<evidence type="ECO:0000313" key="2">
    <source>
        <dbReference type="EMBL" id="CEI82576.1"/>
    </source>
</evidence>
<dbReference type="STRING" id="545501.BN997_02453"/>
<sequence>MNKLDFLKELTVYLQDLSSQEQEEIIQDFEEHFEMGRAEGKTDEEIVRSLGSPQQIANELQSTQQFEKVQVNHSEQSHLRRTGIIIGLFFFNLIIVLGPSVGIAGIILAAWVTAFSFVAQLLIAGVQWIIHPESFYLFELFTSITFAGSGLFIFIAANYITNAFIRLFSKYIGFNVRLAKGESHS</sequence>
<evidence type="ECO:0008006" key="4">
    <source>
        <dbReference type="Google" id="ProtNLM"/>
    </source>
</evidence>
<evidence type="ECO:0000313" key="3">
    <source>
        <dbReference type="Proteomes" id="UP000040453"/>
    </source>
</evidence>
<name>A0A0A1MUH5_9BACI</name>
<keyword evidence="1" id="KW-1133">Transmembrane helix</keyword>
<feature type="transmembrane region" description="Helical" evidence="1">
    <location>
        <begin position="136"/>
        <end position="160"/>
    </location>
</feature>
<keyword evidence="1" id="KW-0472">Membrane</keyword>
<keyword evidence="1" id="KW-0812">Transmembrane</keyword>
<feature type="transmembrane region" description="Helical" evidence="1">
    <location>
        <begin position="108"/>
        <end position="130"/>
    </location>
</feature>
<dbReference type="Proteomes" id="UP000040453">
    <property type="component" value="Unassembled WGS sequence"/>
</dbReference>
<reference evidence="2 3" key="1">
    <citation type="submission" date="2014-11" db="EMBL/GenBank/DDBJ databases">
        <authorList>
            <person name="Urmite Genomes Urmite Genomes"/>
        </authorList>
    </citation>
    <scope>NUCLEOTIDE SEQUENCE [LARGE SCALE GENOMIC DNA]</scope>
    <source>
        <strain evidence="2 3">Oc5</strain>
    </source>
</reference>
<dbReference type="OrthoDB" id="9804829at2"/>
<feature type="transmembrane region" description="Helical" evidence="1">
    <location>
        <begin position="82"/>
        <end position="101"/>
    </location>
</feature>
<dbReference type="Pfam" id="PF22564">
    <property type="entry name" value="HAAS"/>
    <property type="match status" value="1"/>
</dbReference>
<keyword evidence="3" id="KW-1185">Reference proteome</keyword>
<gene>
    <name evidence="2" type="ORF">BN997_02453</name>
</gene>